<keyword evidence="1" id="KW-0812">Transmembrane</keyword>
<accession>A0A816EC99</accession>
<dbReference type="Proteomes" id="UP000681722">
    <property type="component" value="Unassembled WGS sequence"/>
</dbReference>
<gene>
    <name evidence="2" type="ORF">GPM918_LOCUS45344</name>
    <name evidence="3" type="ORF">SRO942_LOCUS47752</name>
</gene>
<sequence>STTMSRELSNNSTFDSADYRKAELRGVVQLSDSASHVRTYKKICLIYLMVKSYILLMWTQE</sequence>
<feature type="transmembrane region" description="Helical" evidence="1">
    <location>
        <begin position="43"/>
        <end position="60"/>
    </location>
</feature>
<dbReference type="Proteomes" id="UP000663829">
    <property type="component" value="Unassembled WGS sequence"/>
</dbReference>
<name>A0A816EC99_9BILA</name>
<evidence type="ECO:0000313" key="2">
    <source>
        <dbReference type="EMBL" id="CAF1647941.1"/>
    </source>
</evidence>
<keyword evidence="1" id="KW-1133">Transmembrane helix</keyword>
<protein>
    <submittedName>
        <fullName evidence="2">Uncharacterized protein</fullName>
    </submittedName>
</protein>
<proteinExistence type="predicted"/>
<dbReference type="EMBL" id="CAJOBC010120186">
    <property type="protein sequence ID" value="CAF4570608.1"/>
    <property type="molecule type" value="Genomic_DNA"/>
</dbReference>
<evidence type="ECO:0000313" key="3">
    <source>
        <dbReference type="EMBL" id="CAF4570608.1"/>
    </source>
</evidence>
<keyword evidence="4" id="KW-1185">Reference proteome</keyword>
<keyword evidence="1" id="KW-0472">Membrane</keyword>
<feature type="non-terminal residue" evidence="2">
    <location>
        <position position="1"/>
    </location>
</feature>
<dbReference type="EMBL" id="CAJNOQ010050136">
    <property type="protein sequence ID" value="CAF1647941.1"/>
    <property type="molecule type" value="Genomic_DNA"/>
</dbReference>
<reference evidence="2" key="1">
    <citation type="submission" date="2021-02" db="EMBL/GenBank/DDBJ databases">
        <authorList>
            <person name="Nowell W R."/>
        </authorList>
    </citation>
    <scope>NUCLEOTIDE SEQUENCE</scope>
</reference>
<comment type="caution">
    <text evidence="2">The sequence shown here is derived from an EMBL/GenBank/DDBJ whole genome shotgun (WGS) entry which is preliminary data.</text>
</comment>
<organism evidence="2 4">
    <name type="scientific">Didymodactylos carnosus</name>
    <dbReference type="NCBI Taxonomy" id="1234261"/>
    <lineage>
        <taxon>Eukaryota</taxon>
        <taxon>Metazoa</taxon>
        <taxon>Spiralia</taxon>
        <taxon>Gnathifera</taxon>
        <taxon>Rotifera</taxon>
        <taxon>Eurotatoria</taxon>
        <taxon>Bdelloidea</taxon>
        <taxon>Philodinida</taxon>
        <taxon>Philodinidae</taxon>
        <taxon>Didymodactylos</taxon>
    </lineage>
</organism>
<evidence type="ECO:0000256" key="1">
    <source>
        <dbReference type="SAM" id="Phobius"/>
    </source>
</evidence>
<evidence type="ECO:0000313" key="4">
    <source>
        <dbReference type="Proteomes" id="UP000663829"/>
    </source>
</evidence>
<dbReference type="AlphaFoldDB" id="A0A816EC99"/>